<evidence type="ECO:0000256" key="7">
    <source>
        <dbReference type="ARBA" id="ARBA00022692"/>
    </source>
</evidence>
<dbReference type="AlphaFoldDB" id="A0A942YBF1"/>
<keyword evidence="13 14" id="KW-0472">Membrane</keyword>
<name>A0A942YBF1_9BACI</name>
<evidence type="ECO:0000256" key="8">
    <source>
        <dbReference type="ARBA" id="ARBA00022741"/>
    </source>
</evidence>
<dbReference type="SMART" id="SM00304">
    <property type="entry name" value="HAMP"/>
    <property type="match status" value="1"/>
</dbReference>
<keyword evidence="4" id="KW-1003">Cell membrane</keyword>
<gene>
    <name evidence="18" type="ORF">KHB02_020525</name>
    <name evidence="17" type="ORF">KHB02_29200</name>
</gene>
<keyword evidence="11 14" id="KW-1133">Transmembrane helix</keyword>
<evidence type="ECO:0000259" key="15">
    <source>
        <dbReference type="PROSITE" id="PS50109"/>
    </source>
</evidence>
<feature type="transmembrane region" description="Helical" evidence="14">
    <location>
        <begin position="172"/>
        <end position="191"/>
    </location>
</feature>
<keyword evidence="6" id="KW-0808">Transferase</keyword>
<evidence type="ECO:0000256" key="12">
    <source>
        <dbReference type="ARBA" id="ARBA00023012"/>
    </source>
</evidence>
<dbReference type="Pfam" id="PF00512">
    <property type="entry name" value="HisKA"/>
    <property type="match status" value="1"/>
</dbReference>
<dbReference type="EC" id="2.7.13.3" evidence="3"/>
<dbReference type="InterPro" id="IPR003594">
    <property type="entry name" value="HATPase_dom"/>
</dbReference>
<dbReference type="PRINTS" id="PR00344">
    <property type="entry name" value="BCTRLSENSOR"/>
</dbReference>
<feature type="domain" description="HAMP" evidence="16">
    <location>
        <begin position="193"/>
        <end position="245"/>
    </location>
</feature>
<keyword evidence="8" id="KW-0547">Nucleotide-binding</keyword>
<dbReference type="CDD" id="cd00082">
    <property type="entry name" value="HisKA"/>
    <property type="match status" value="1"/>
</dbReference>
<keyword evidence="10" id="KW-0067">ATP-binding</keyword>
<protein>
    <recommendedName>
        <fullName evidence="3">histidine kinase</fullName>
        <ecNumber evidence="3">2.7.13.3</ecNumber>
    </recommendedName>
</protein>
<dbReference type="SUPFAM" id="SSF47384">
    <property type="entry name" value="Homodimeric domain of signal transducing histidine kinase"/>
    <property type="match status" value="1"/>
</dbReference>
<dbReference type="InterPro" id="IPR036890">
    <property type="entry name" value="HATPase_C_sf"/>
</dbReference>
<dbReference type="EMBL" id="JAGYPE020000045">
    <property type="protein sequence ID" value="MCH6267914.1"/>
    <property type="molecule type" value="Genomic_DNA"/>
</dbReference>
<dbReference type="SMART" id="SM00387">
    <property type="entry name" value="HATPase_c"/>
    <property type="match status" value="1"/>
</dbReference>
<evidence type="ECO:0000259" key="16">
    <source>
        <dbReference type="PROSITE" id="PS50885"/>
    </source>
</evidence>
<keyword evidence="7 14" id="KW-0812">Transmembrane</keyword>
<dbReference type="InterPro" id="IPR003661">
    <property type="entry name" value="HisK_dim/P_dom"/>
</dbReference>
<dbReference type="Proteomes" id="UP000677265">
    <property type="component" value="Unassembled WGS sequence"/>
</dbReference>
<dbReference type="RefSeq" id="WP_213145256.1">
    <property type="nucleotide sequence ID" value="NZ_JAGYPE020000045.1"/>
</dbReference>
<dbReference type="InterPro" id="IPR004358">
    <property type="entry name" value="Sig_transdc_His_kin-like_C"/>
</dbReference>
<dbReference type="InterPro" id="IPR003660">
    <property type="entry name" value="HAMP_dom"/>
</dbReference>
<dbReference type="GO" id="GO:0000155">
    <property type="term" value="F:phosphorelay sensor kinase activity"/>
    <property type="evidence" value="ECO:0007669"/>
    <property type="project" value="InterPro"/>
</dbReference>
<dbReference type="CDD" id="cd06225">
    <property type="entry name" value="HAMP"/>
    <property type="match status" value="1"/>
</dbReference>
<dbReference type="InterPro" id="IPR036097">
    <property type="entry name" value="HisK_dim/P_sf"/>
</dbReference>
<dbReference type="SMART" id="SM00388">
    <property type="entry name" value="HisKA"/>
    <property type="match status" value="1"/>
</dbReference>
<dbReference type="PROSITE" id="PS50885">
    <property type="entry name" value="HAMP"/>
    <property type="match status" value="1"/>
</dbReference>
<dbReference type="FunFam" id="1.10.287.130:FF:000001">
    <property type="entry name" value="Two-component sensor histidine kinase"/>
    <property type="match status" value="1"/>
</dbReference>
<sequence length="474" mass="54740">MTRLKQTKFRYFYQQFSSHISIIIVAFLLLSLLFAHYLENLVYRNKADELISYGKAILSDIKENPYATEIVLNKYSSVLPARKISFSLFDRDGKLYLVSNRGPEIKYLPREDWESLKKGKTIIVQSDYKRFDQDGVTFVVLPYLENGKFYGGILLTSPISGSLEMIQEINQILLYTILIAFGVSFLQSWYLSRIHVKRIRRLREATSQVSKGDYNVHVQSSNYDEIGELANDFNHMVDKINTSMAEIESLENRRRQFMADVSHEMRTPLTTISGVIEGLKNNMISEEDKERGINLVSQEAKRLIRLVNENLDFEKIRSNQIQLMKEEIELLDVLEIIQEQLSLQAEEKNNQIIVEAAPEVYVKADYDRLIQILINITKNSIQFTREGTIWLRGREEPDSVIIEVEDTGIGIDPAEVEKIWRRFYKADISRTSNPYGEFGLGLSIVKQLVLLHSGDINVVSEKGKGTKFIIRFPK</sequence>
<evidence type="ECO:0000256" key="4">
    <source>
        <dbReference type="ARBA" id="ARBA00022475"/>
    </source>
</evidence>
<organism evidence="17">
    <name type="scientific">Neobacillus citreus</name>
    <dbReference type="NCBI Taxonomy" id="2833578"/>
    <lineage>
        <taxon>Bacteria</taxon>
        <taxon>Bacillati</taxon>
        <taxon>Bacillota</taxon>
        <taxon>Bacilli</taxon>
        <taxon>Bacillales</taxon>
        <taxon>Bacillaceae</taxon>
        <taxon>Neobacillus</taxon>
    </lineage>
</organism>
<evidence type="ECO:0000313" key="19">
    <source>
        <dbReference type="Proteomes" id="UP000677265"/>
    </source>
</evidence>
<feature type="domain" description="Histidine kinase" evidence="15">
    <location>
        <begin position="260"/>
        <end position="474"/>
    </location>
</feature>
<dbReference type="PANTHER" id="PTHR45528:SF1">
    <property type="entry name" value="SENSOR HISTIDINE KINASE CPXA"/>
    <property type="match status" value="1"/>
</dbReference>
<evidence type="ECO:0000256" key="13">
    <source>
        <dbReference type="ARBA" id="ARBA00023136"/>
    </source>
</evidence>
<dbReference type="Gene3D" id="6.10.340.10">
    <property type="match status" value="1"/>
</dbReference>
<evidence type="ECO:0000256" key="3">
    <source>
        <dbReference type="ARBA" id="ARBA00012438"/>
    </source>
</evidence>
<dbReference type="PROSITE" id="PS50109">
    <property type="entry name" value="HIS_KIN"/>
    <property type="match status" value="1"/>
</dbReference>
<dbReference type="PANTHER" id="PTHR45528">
    <property type="entry name" value="SENSOR HISTIDINE KINASE CPXA"/>
    <property type="match status" value="1"/>
</dbReference>
<dbReference type="SUPFAM" id="SSF55874">
    <property type="entry name" value="ATPase domain of HSP90 chaperone/DNA topoisomerase II/histidine kinase"/>
    <property type="match status" value="1"/>
</dbReference>
<dbReference type="InterPro" id="IPR005467">
    <property type="entry name" value="His_kinase_dom"/>
</dbReference>
<dbReference type="Pfam" id="PF02518">
    <property type="entry name" value="HATPase_c"/>
    <property type="match status" value="1"/>
</dbReference>
<dbReference type="GO" id="GO:0005886">
    <property type="term" value="C:plasma membrane"/>
    <property type="evidence" value="ECO:0007669"/>
    <property type="project" value="UniProtKB-SubCell"/>
</dbReference>
<proteinExistence type="predicted"/>
<dbReference type="InterPro" id="IPR050398">
    <property type="entry name" value="HssS/ArlS-like"/>
</dbReference>
<dbReference type="SUPFAM" id="SSF158472">
    <property type="entry name" value="HAMP domain-like"/>
    <property type="match status" value="1"/>
</dbReference>
<evidence type="ECO:0000256" key="2">
    <source>
        <dbReference type="ARBA" id="ARBA00004651"/>
    </source>
</evidence>
<evidence type="ECO:0000256" key="5">
    <source>
        <dbReference type="ARBA" id="ARBA00022553"/>
    </source>
</evidence>
<dbReference type="EMBL" id="JAGYPE010000005">
    <property type="protein sequence ID" value="MBS4185466.1"/>
    <property type="molecule type" value="Genomic_DNA"/>
</dbReference>
<dbReference type="Gene3D" id="3.30.565.10">
    <property type="entry name" value="Histidine kinase-like ATPase, C-terminal domain"/>
    <property type="match status" value="1"/>
</dbReference>
<evidence type="ECO:0000313" key="18">
    <source>
        <dbReference type="EMBL" id="MCH6267914.1"/>
    </source>
</evidence>
<evidence type="ECO:0000256" key="9">
    <source>
        <dbReference type="ARBA" id="ARBA00022777"/>
    </source>
</evidence>
<evidence type="ECO:0000256" key="11">
    <source>
        <dbReference type="ARBA" id="ARBA00022989"/>
    </source>
</evidence>
<reference evidence="17" key="1">
    <citation type="submission" date="2021-05" db="EMBL/GenBank/DDBJ databases">
        <title>Novel Bacillus species.</title>
        <authorList>
            <person name="Liu G."/>
        </authorList>
    </citation>
    <scope>NUCLEOTIDE SEQUENCE</scope>
    <source>
        <strain evidence="17 19">FJAT-50051</strain>
    </source>
</reference>
<accession>A0A942YBF1</accession>
<dbReference type="GO" id="GO:0005524">
    <property type="term" value="F:ATP binding"/>
    <property type="evidence" value="ECO:0007669"/>
    <property type="project" value="UniProtKB-KW"/>
</dbReference>
<dbReference type="Pfam" id="PF00672">
    <property type="entry name" value="HAMP"/>
    <property type="match status" value="1"/>
</dbReference>
<feature type="transmembrane region" description="Helical" evidence="14">
    <location>
        <begin position="20"/>
        <end position="38"/>
    </location>
</feature>
<comment type="catalytic activity">
    <reaction evidence="1">
        <text>ATP + protein L-histidine = ADP + protein N-phospho-L-histidine.</text>
        <dbReference type="EC" id="2.7.13.3"/>
    </reaction>
</comment>
<evidence type="ECO:0000256" key="10">
    <source>
        <dbReference type="ARBA" id="ARBA00022840"/>
    </source>
</evidence>
<evidence type="ECO:0000313" key="17">
    <source>
        <dbReference type="EMBL" id="MBS4185466.1"/>
    </source>
</evidence>
<keyword evidence="5" id="KW-0597">Phosphoprotein</keyword>
<dbReference type="FunFam" id="3.30.565.10:FF:000006">
    <property type="entry name" value="Sensor histidine kinase WalK"/>
    <property type="match status" value="1"/>
</dbReference>
<evidence type="ECO:0000256" key="14">
    <source>
        <dbReference type="SAM" id="Phobius"/>
    </source>
</evidence>
<evidence type="ECO:0000256" key="6">
    <source>
        <dbReference type="ARBA" id="ARBA00022679"/>
    </source>
</evidence>
<keyword evidence="9 17" id="KW-0418">Kinase</keyword>
<keyword evidence="12" id="KW-0902">Two-component regulatory system</keyword>
<comment type="caution">
    <text evidence="17">The sequence shown here is derived from an EMBL/GenBank/DDBJ whole genome shotgun (WGS) entry which is preliminary data.</text>
</comment>
<keyword evidence="19" id="KW-1185">Reference proteome</keyword>
<evidence type="ECO:0000256" key="1">
    <source>
        <dbReference type="ARBA" id="ARBA00000085"/>
    </source>
</evidence>
<dbReference type="Gene3D" id="1.10.287.130">
    <property type="match status" value="1"/>
</dbReference>
<comment type="subcellular location">
    <subcellularLocation>
        <location evidence="2">Cell membrane</location>
        <topology evidence="2">Multi-pass membrane protein</topology>
    </subcellularLocation>
</comment>